<feature type="domain" description="Nucleolar complex-associated protein 3 N-terminal" evidence="10">
    <location>
        <begin position="231"/>
        <end position="326"/>
    </location>
</feature>
<evidence type="ECO:0000256" key="4">
    <source>
        <dbReference type="ARBA" id="ARBA00023242"/>
    </source>
</evidence>
<gene>
    <name evidence="11" type="ORF">KGM_215209</name>
</gene>
<comment type="similarity">
    <text evidence="2">Belongs to the CBF/MAK21 family.</text>
</comment>
<proteinExistence type="inferred from homology"/>
<dbReference type="AlphaFoldDB" id="A0A212F0J4"/>
<comment type="caution">
    <text evidence="11">The sequence shown here is derived from an EMBL/GenBank/DDBJ whole genome shotgun (WGS) entry which is preliminary data.</text>
</comment>
<feature type="domain" description="CCAAT-binding factor" evidence="9">
    <location>
        <begin position="580"/>
        <end position="721"/>
    </location>
</feature>
<feature type="compositionally biased region" description="Acidic residues" evidence="8">
    <location>
        <begin position="198"/>
        <end position="212"/>
    </location>
</feature>
<comment type="subcellular location">
    <subcellularLocation>
        <location evidence="1">Nucleus</location>
        <location evidence="1">Nucleolus</location>
    </subcellularLocation>
</comment>
<name>A0A212F0J4_DANPL</name>
<protein>
    <recommendedName>
        <fullName evidence="6">NOC3-like protein</fullName>
    </recommendedName>
    <alternativeName>
        <fullName evidence="5">Nucleolar complex-associated protein 3-like protein</fullName>
    </alternativeName>
</protein>
<evidence type="ECO:0000259" key="10">
    <source>
        <dbReference type="Pfam" id="PF07540"/>
    </source>
</evidence>
<dbReference type="Pfam" id="PF07540">
    <property type="entry name" value="NOC3p"/>
    <property type="match status" value="1"/>
</dbReference>
<feature type="compositionally biased region" description="Basic and acidic residues" evidence="8">
    <location>
        <begin position="132"/>
        <end position="141"/>
    </location>
</feature>
<feature type="region of interest" description="Disordered" evidence="8">
    <location>
        <begin position="1"/>
        <end position="215"/>
    </location>
</feature>
<keyword evidence="4" id="KW-0539">Nucleus</keyword>
<evidence type="ECO:0000256" key="2">
    <source>
        <dbReference type="ARBA" id="ARBA00007797"/>
    </source>
</evidence>
<feature type="compositionally biased region" description="Basic and acidic residues" evidence="8">
    <location>
        <begin position="155"/>
        <end position="164"/>
    </location>
</feature>
<dbReference type="KEGG" id="dpl:KGM_215209"/>
<dbReference type="FunCoup" id="A0A212F0J4">
    <property type="interactions" value="1756"/>
</dbReference>
<dbReference type="PANTHER" id="PTHR14428:SF5">
    <property type="entry name" value="NUCLEOLAR COMPLEX PROTEIN 3 HOMOLOG"/>
    <property type="match status" value="1"/>
</dbReference>
<accession>A0A212F0J4</accession>
<feature type="compositionally biased region" description="Acidic residues" evidence="8">
    <location>
        <begin position="165"/>
        <end position="186"/>
    </location>
</feature>
<dbReference type="GO" id="GO:0005730">
    <property type="term" value="C:nucleolus"/>
    <property type="evidence" value="ECO:0007669"/>
    <property type="project" value="UniProtKB-SubCell"/>
</dbReference>
<dbReference type="InterPro" id="IPR005612">
    <property type="entry name" value="CCAAT-binding_factor"/>
</dbReference>
<feature type="compositionally biased region" description="Basic and acidic residues" evidence="8">
    <location>
        <begin position="187"/>
        <end position="197"/>
    </location>
</feature>
<feature type="compositionally biased region" description="Basic and acidic residues" evidence="8">
    <location>
        <begin position="103"/>
        <end position="116"/>
    </location>
</feature>
<feature type="compositionally biased region" description="Basic residues" evidence="8">
    <location>
        <begin position="1"/>
        <end position="39"/>
    </location>
</feature>
<evidence type="ECO:0000313" key="11">
    <source>
        <dbReference type="EMBL" id="OWR47275.1"/>
    </source>
</evidence>
<evidence type="ECO:0000256" key="7">
    <source>
        <dbReference type="SAM" id="Coils"/>
    </source>
</evidence>
<dbReference type="GO" id="GO:0003682">
    <property type="term" value="F:chromatin binding"/>
    <property type="evidence" value="ECO:0007669"/>
    <property type="project" value="TreeGrafter"/>
</dbReference>
<evidence type="ECO:0000256" key="3">
    <source>
        <dbReference type="ARBA" id="ARBA00023054"/>
    </source>
</evidence>
<dbReference type="Proteomes" id="UP000007151">
    <property type="component" value="Unassembled WGS sequence"/>
</dbReference>
<dbReference type="SUPFAM" id="SSF48371">
    <property type="entry name" value="ARM repeat"/>
    <property type="match status" value="1"/>
</dbReference>
<organism evidence="11 12">
    <name type="scientific">Danaus plexippus plexippus</name>
    <dbReference type="NCBI Taxonomy" id="278856"/>
    <lineage>
        <taxon>Eukaryota</taxon>
        <taxon>Metazoa</taxon>
        <taxon>Ecdysozoa</taxon>
        <taxon>Arthropoda</taxon>
        <taxon>Hexapoda</taxon>
        <taxon>Insecta</taxon>
        <taxon>Pterygota</taxon>
        <taxon>Neoptera</taxon>
        <taxon>Endopterygota</taxon>
        <taxon>Lepidoptera</taxon>
        <taxon>Glossata</taxon>
        <taxon>Ditrysia</taxon>
        <taxon>Papilionoidea</taxon>
        <taxon>Nymphalidae</taxon>
        <taxon>Danainae</taxon>
        <taxon>Danaini</taxon>
        <taxon>Danaina</taxon>
        <taxon>Danaus</taxon>
        <taxon>Danaus</taxon>
    </lineage>
</organism>
<dbReference type="Pfam" id="PF03914">
    <property type="entry name" value="CBF"/>
    <property type="match status" value="1"/>
</dbReference>
<reference evidence="11 12" key="1">
    <citation type="journal article" date="2011" name="Cell">
        <title>The monarch butterfly genome yields insights into long-distance migration.</title>
        <authorList>
            <person name="Zhan S."/>
            <person name="Merlin C."/>
            <person name="Boore J.L."/>
            <person name="Reppert S.M."/>
        </authorList>
    </citation>
    <scope>NUCLEOTIDE SEQUENCE [LARGE SCALE GENOMIC DNA]</scope>
    <source>
        <strain evidence="11">F-2</strain>
    </source>
</reference>
<sequence length="800" mass="90571">MAKKGKPKISKIKRNNHTTNKMKKQGKLKLQRHRTKVQKQKQPVKETPEYSSDSESSSNEWADMLDEEEQQYIVNRLAKQPNLLSNIPEKEDNKRGSKRKKDKERLPKVKKPRTENSMDDNIGSSDDSDSEVEVKYEKDLAQRPVKKMRSLLPIKTKDGLVERTEECDDSDTESAEEDQAGVDDEVEKAAVESGSEHDSDEETMEKSEDNEEKEITTVELLAARRDRLRHEKLRIGALCSSLLESPEKKLKNLYPILYLMDEHLKDGTANLVSVRKLASLSAAEVFRDILPEYKLRHQDYSDVKLKKDTLSLYKYEKELLEFYKRYLQRLEKAASVLRPKKGDKRKPDDPRVSLGLLSIKCMCTLLVARPNFNYATNIAQSVIPFLDTTPEARNTVTEACTDVFKEDNKGEITLAIVRLINQLAKRRGSRLNPAALDCLLQLKIQDVELDEEHDLKMKKKTEEKKKKRIVNLSKKEKKRAKKLKEVERELLETEAKESESARRKQLTEVTKTVFHIYFRLLKSSPTTGLLIAALNGIAKFTHVINLEYYSDLVSILSGLVRSSADRSTRLVVVGTVLAVLAKAGDALNVDPAVFHTHLYQDMLAVHAGCSRSETATVVECASAVCQRLRRVSCGVLRALAKRLLTMSSHGQHHAALASLALVWTIMQHNKHVSALFEAECAGSGRFDPLSPSPEHCGSHAALGYEGPILTSHYHPVVRAAAAALLQRGGWPQELHGLTPMQIFDQYDCSQLCFKPAIPPPKPRDVTKPKTSQTWARPDFKTYCETVEDNLNMDIDNFIER</sequence>
<evidence type="ECO:0000256" key="5">
    <source>
        <dbReference type="ARBA" id="ARBA00032701"/>
    </source>
</evidence>
<evidence type="ECO:0000259" key="9">
    <source>
        <dbReference type="Pfam" id="PF03914"/>
    </source>
</evidence>
<keyword evidence="3 7" id="KW-0175">Coiled coil</keyword>
<dbReference type="eggNOG" id="KOG2153">
    <property type="taxonomic scope" value="Eukaryota"/>
</dbReference>
<dbReference type="GO" id="GO:0006270">
    <property type="term" value="P:DNA replication initiation"/>
    <property type="evidence" value="ECO:0007669"/>
    <property type="project" value="TreeGrafter"/>
</dbReference>
<dbReference type="EMBL" id="AGBW02011072">
    <property type="protein sequence ID" value="OWR47275.1"/>
    <property type="molecule type" value="Genomic_DNA"/>
</dbReference>
<dbReference type="PANTHER" id="PTHR14428">
    <property type="entry name" value="NUCLEOLAR COMPLEX PROTEIN 3"/>
    <property type="match status" value="1"/>
</dbReference>
<dbReference type="STRING" id="278856.A0A212F0J4"/>
<evidence type="ECO:0000256" key="8">
    <source>
        <dbReference type="SAM" id="MobiDB-lite"/>
    </source>
</evidence>
<feature type="coiled-coil region" evidence="7">
    <location>
        <begin position="469"/>
        <end position="503"/>
    </location>
</feature>
<evidence type="ECO:0000256" key="6">
    <source>
        <dbReference type="ARBA" id="ARBA00032937"/>
    </source>
</evidence>
<keyword evidence="12" id="KW-1185">Reference proteome</keyword>
<dbReference type="InterPro" id="IPR011501">
    <property type="entry name" value="Noc3_N"/>
</dbReference>
<evidence type="ECO:0000256" key="1">
    <source>
        <dbReference type="ARBA" id="ARBA00004604"/>
    </source>
</evidence>
<evidence type="ECO:0000313" key="12">
    <source>
        <dbReference type="Proteomes" id="UP000007151"/>
    </source>
</evidence>
<dbReference type="InterPro" id="IPR016024">
    <property type="entry name" value="ARM-type_fold"/>
</dbReference>
<dbReference type="InterPro" id="IPR016903">
    <property type="entry name" value="Nucleolar_cplx-assoc_3"/>
</dbReference>